<dbReference type="AlphaFoldDB" id="A0A0G2I1N3"/>
<dbReference type="OrthoDB" id="3759773at2759"/>
<evidence type="ECO:0000313" key="3">
    <source>
        <dbReference type="EMBL" id="KKY34000.1"/>
    </source>
</evidence>
<protein>
    <recommendedName>
        <fullName evidence="2">F-box domain-containing protein</fullName>
    </recommendedName>
</protein>
<dbReference type="Gene3D" id="1.20.1280.50">
    <property type="match status" value="1"/>
</dbReference>
<comment type="caution">
    <text evidence="3">The sequence shown here is derived from an EMBL/GenBank/DDBJ whole genome shotgun (WGS) entry which is preliminary data.</text>
</comment>
<evidence type="ECO:0000259" key="2">
    <source>
        <dbReference type="Pfam" id="PF12937"/>
    </source>
</evidence>
<reference evidence="3 4" key="2">
    <citation type="submission" date="2015-05" db="EMBL/GenBank/DDBJ databases">
        <authorList>
            <person name="Morales-Cruz A."/>
            <person name="Amrine K.C."/>
            <person name="Cantu D."/>
        </authorList>
    </citation>
    <scope>NUCLEOTIDE SEQUENCE [LARGE SCALE GENOMIC DNA]</scope>
    <source>
        <strain evidence="3">DA912</strain>
    </source>
</reference>
<evidence type="ECO:0000256" key="1">
    <source>
        <dbReference type="SAM" id="MobiDB-lite"/>
    </source>
</evidence>
<dbReference type="Pfam" id="PF12937">
    <property type="entry name" value="F-box-like"/>
    <property type="match status" value="1"/>
</dbReference>
<sequence length="616" mass="70142">MDTDSHPSRSILSLPNELLIEIFSSVKTHNPANEAHHTSFASSSEDIANVRLVCRRFAALSSELLVHYIRLDGINSASLEKLEAISMHPVIRNGVHIVRLVTHFYTSTYANDVRRFACYAVNRVFGQALRFKEDLEEAERDDIEGFSTTREEAAVVLAEVKAILKTWGRVSLEDMEDAVGSWSIDFDKSKQDCMALRRRNSGDPEKSEEERHLQLLHIAHQLYRLRYQDQERLRQNDAFVERFAAAMARMPKAKGIEFHDFQPPKYQSLQEDGRSGQSDPSFSETDDYAGLVDIDSLVQPMSWDEAADRQLGEPPVDLLFRLPIAIHQAGARLDRISMQTTTCAENFYPLFEKVRMNDFISLGTAINRMNLKSFTFLHHEDMKPRVRQTPSSEQLDSFDSFISAMTNSRCLERFRLRLDAGWSDGGLDADRQSGLGPFLHPDADSSDRWGQPDWKNLRDIHLSDFALHLSDLEGLAAQLRESGTRLEFLTLQRTRLLSGTWSQALEILRKVDVEYEKQLIEPKGAECEDVTMMRGGRYDAVFGRSRDETRSLADDFINGDMKNNPLHESYTVEFLYSVDGEDVIVEVTVDDETQDLPEAGEVEDDMASHIMSQIAF</sequence>
<name>A0A0G2I1N3_9PEZI</name>
<evidence type="ECO:0000313" key="4">
    <source>
        <dbReference type="Proteomes" id="UP000034680"/>
    </source>
</evidence>
<gene>
    <name evidence="3" type="ORF">UCDDA912_g06031</name>
</gene>
<dbReference type="Proteomes" id="UP000034680">
    <property type="component" value="Unassembled WGS sequence"/>
</dbReference>
<organism evidence="3 4">
    <name type="scientific">Diaporthe ampelina</name>
    <dbReference type="NCBI Taxonomy" id="1214573"/>
    <lineage>
        <taxon>Eukaryota</taxon>
        <taxon>Fungi</taxon>
        <taxon>Dikarya</taxon>
        <taxon>Ascomycota</taxon>
        <taxon>Pezizomycotina</taxon>
        <taxon>Sordariomycetes</taxon>
        <taxon>Sordariomycetidae</taxon>
        <taxon>Diaporthales</taxon>
        <taxon>Diaporthaceae</taxon>
        <taxon>Diaporthe</taxon>
    </lineage>
</organism>
<reference evidence="3 4" key="1">
    <citation type="submission" date="2015-05" db="EMBL/GenBank/DDBJ databases">
        <title>Distinctive expansion of gene families associated with plant cell wall degradation and secondary metabolism in the genomes of grapevine trunk pathogens.</title>
        <authorList>
            <person name="Lawrence D.P."/>
            <person name="Travadon R."/>
            <person name="Rolshausen P.E."/>
            <person name="Baumgartner K."/>
        </authorList>
    </citation>
    <scope>NUCLEOTIDE SEQUENCE [LARGE SCALE GENOMIC DNA]</scope>
    <source>
        <strain evidence="3">DA912</strain>
    </source>
</reference>
<feature type="compositionally biased region" description="Polar residues" evidence="1">
    <location>
        <begin position="266"/>
        <end position="283"/>
    </location>
</feature>
<dbReference type="InterPro" id="IPR001810">
    <property type="entry name" value="F-box_dom"/>
</dbReference>
<dbReference type="STRING" id="1214573.A0A0G2I1N3"/>
<keyword evidence="4" id="KW-1185">Reference proteome</keyword>
<dbReference type="EMBL" id="LCUC01000220">
    <property type="protein sequence ID" value="KKY34000.1"/>
    <property type="molecule type" value="Genomic_DNA"/>
</dbReference>
<feature type="domain" description="F-box" evidence="2">
    <location>
        <begin position="11"/>
        <end position="65"/>
    </location>
</feature>
<proteinExistence type="predicted"/>
<accession>A0A0G2I1N3</accession>
<feature type="region of interest" description="Disordered" evidence="1">
    <location>
        <begin position="266"/>
        <end position="285"/>
    </location>
</feature>